<dbReference type="InterPro" id="IPR006225">
    <property type="entry name" value="PsdUridine_synth_RluC/D"/>
</dbReference>
<gene>
    <name evidence="5" type="ORF">P0M35_12865</name>
</gene>
<dbReference type="InterPro" id="IPR050188">
    <property type="entry name" value="RluA_PseudoU_synthase"/>
</dbReference>
<dbReference type="EC" id="5.4.99.-" evidence="3"/>
<dbReference type="GO" id="GO:0003723">
    <property type="term" value="F:RNA binding"/>
    <property type="evidence" value="ECO:0007669"/>
    <property type="project" value="InterPro"/>
</dbReference>
<comment type="catalytic activity">
    <reaction evidence="3">
        <text>a uridine in RNA = a pseudouridine in RNA</text>
        <dbReference type="Rhea" id="RHEA:48348"/>
        <dbReference type="Rhea" id="RHEA-COMP:12068"/>
        <dbReference type="Rhea" id="RHEA-COMP:12069"/>
        <dbReference type="ChEBI" id="CHEBI:65314"/>
        <dbReference type="ChEBI" id="CHEBI:65315"/>
    </reaction>
</comment>
<dbReference type="PANTHER" id="PTHR21600">
    <property type="entry name" value="MITOCHONDRIAL RNA PSEUDOURIDINE SYNTHASE"/>
    <property type="match status" value="1"/>
</dbReference>
<dbReference type="Proteomes" id="UP001221302">
    <property type="component" value="Unassembled WGS sequence"/>
</dbReference>
<dbReference type="GO" id="GO:0140098">
    <property type="term" value="F:catalytic activity, acting on RNA"/>
    <property type="evidence" value="ECO:0007669"/>
    <property type="project" value="UniProtKB-ARBA"/>
</dbReference>
<keyword evidence="3" id="KW-0413">Isomerase</keyword>
<dbReference type="Pfam" id="PF00849">
    <property type="entry name" value="PseudoU_synth_2"/>
    <property type="match status" value="1"/>
</dbReference>
<sequence length="220" mass="25235">MTNKTINEIEIIYEDQNLIVVNKPEGLASIHDSNGKVSDLQTLLQDKLKIKIYVLHRLDKDVSGIILYAKNPKTHKFLNQQFENRIVKKTYLALVHGLIKEKSGLIDKPIKEFGSGRMGVAEKGKESKTFYKVIESYQNYSLVELSPTTGRKHQLRVHLYSIGHPIVGDKLYGEKEIQKNYPRLMLHAKSITFNLTDTKKLYLEANLPKSFSSFINSFKL</sequence>
<dbReference type="SUPFAM" id="SSF55120">
    <property type="entry name" value="Pseudouridine synthase"/>
    <property type="match status" value="1"/>
</dbReference>
<evidence type="ECO:0000256" key="1">
    <source>
        <dbReference type="ARBA" id="ARBA00010876"/>
    </source>
</evidence>
<dbReference type="EMBL" id="JARGDL010000024">
    <property type="protein sequence ID" value="MDF1613049.1"/>
    <property type="molecule type" value="Genomic_DNA"/>
</dbReference>
<evidence type="ECO:0000313" key="5">
    <source>
        <dbReference type="EMBL" id="MDF1613049.1"/>
    </source>
</evidence>
<evidence type="ECO:0000256" key="2">
    <source>
        <dbReference type="PIRSR" id="PIRSR606225-1"/>
    </source>
</evidence>
<dbReference type="AlphaFoldDB" id="A0AAE3P289"/>
<dbReference type="InterPro" id="IPR020103">
    <property type="entry name" value="PsdUridine_synth_cat_dom_sf"/>
</dbReference>
<evidence type="ECO:0000259" key="4">
    <source>
        <dbReference type="Pfam" id="PF00849"/>
    </source>
</evidence>
<dbReference type="GO" id="GO:0000455">
    <property type="term" value="P:enzyme-directed rRNA pseudouridine synthesis"/>
    <property type="evidence" value="ECO:0007669"/>
    <property type="project" value="TreeGrafter"/>
</dbReference>
<proteinExistence type="inferred from homology"/>
<dbReference type="NCBIfam" id="TIGR00005">
    <property type="entry name" value="rluA_subfam"/>
    <property type="match status" value="1"/>
</dbReference>
<comment type="similarity">
    <text evidence="1 3">Belongs to the pseudouridine synthase RluA family.</text>
</comment>
<dbReference type="GO" id="GO:0009982">
    <property type="term" value="F:pseudouridine synthase activity"/>
    <property type="evidence" value="ECO:0007669"/>
    <property type="project" value="InterPro"/>
</dbReference>
<organism evidence="5 6">
    <name type="scientific">Stygiobacter electus</name>
    <dbReference type="NCBI Taxonomy" id="3032292"/>
    <lineage>
        <taxon>Bacteria</taxon>
        <taxon>Pseudomonadati</taxon>
        <taxon>Ignavibacteriota</taxon>
        <taxon>Ignavibacteria</taxon>
        <taxon>Ignavibacteriales</taxon>
        <taxon>Melioribacteraceae</taxon>
        <taxon>Stygiobacter</taxon>
    </lineage>
</organism>
<feature type="domain" description="Pseudouridine synthase RsuA/RluA-like" evidence="4">
    <location>
        <begin position="17"/>
        <end position="159"/>
    </location>
</feature>
<protein>
    <recommendedName>
        <fullName evidence="3">Pseudouridine synthase</fullName>
        <ecNumber evidence="3">5.4.99.-</ecNumber>
    </recommendedName>
</protein>
<dbReference type="CDD" id="cd02869">
    <property type="entry name" value="PseudoU_synth_RluA_like"/>
    <property type="match status" value="1"/>
</dbReference>
<dbReference type="Gene3D" id="3.30.2350.10">
    <property type="entry name" value="Pseudouridine synthase"/>
    <property type="match status" value="1"/>
</dbReference>
<dbReference type="RefSeq" id="WP_321536820.1">
    <property type="nucleotide sequence ID" value="NZ_JARGDL010000024.1"/>
</dbReference>
<reference evidence="5" key="1">
    <citation type="submission" date="2023-03" db="EMBL/GenBank/DDBJ databases">
        <title>Stygiobacter electus gen. nov., sp. nov., facultatively anaerobic thermotolerant bacterium of the class Ignavibacteria from a well of Yessentuki mineral water deposit.</title>
        <authorList>
            <person name="Podosokorskaya O.A."/>
            <person name="Elcheninov A.G."/>
            <person name="Petrova N.F."/>
            <person name="Zavarzina D.G."/>
            <person name="Kublanov I.V."/>
            <person name="Merkel A.Y."/>
        </authorList>
    </citation>
    <scope>NUCLEOTIDE SEQUENCE</scope>
    <source>
        <strain evidence="5">09-Me</strain>
    </source>
</reference>
<dbReference type="PANTHER" id="PTHR21600:SF87">
    <property type="entry name" value="RNA PSEUDOURIDYLATE SYNTHASE DOMAIN-CONTAINING PROTEIN 1"/>
    <property type="match status" value="1"/>
</dbReference>
<comment type="caution">
    <text evidence="5">The sequence shown here is derived from an EMBL/GenBank/DDBJ whole genome shotgun (WGS) entry which is preliminary data.</text>
</comment>
<name>A0AAE3P289_9BACT</name>
<evidence type="ECO:0000256" key="3">
    <source>
        <dbReference type="RuleBase" id="RU362028"/>
    </source>
</evidence>
<evidence type="ECO:0000313" key="6">
    <source>
        <dbReference type="Proteomes" id="UP001221302"/>
    </source>
</evidence>
<accession>A0AAE3P289</accession>
<feature type="active site" evidence="2">
    <location>
        <position position="59"/>
    </location>
</feature>
<comment type="function">
    <text evidence="3">Responsible for synthesis of pseudouridine from uracil.</text>
</comment>
<dbReference type="InterPro" id="IPR006145">
    <property type="entry name" value="PsdUridine_synth_RsuA/RluA"/>
</dbReference>
<keyword evidence="6" id="KW-1185">Reference proteome</keyword>